<dbReference type="Proteomes" id="UP000553776">
    <property type="component" value="Unassembled WGS sequence"/>
</dbReference>
<comment type="caution">
    <text evidence="4">The sequence shown here is derived from an EMBL/GenBank/DDBJ whole genome shotgun (WGS) entry which is preliminary data.</text>
</comment>
<dbReference type="Gene3D" id="1.10.150.240">
    <property type="entry name" value="Putative phosphatase, domain 2"/>
    <property type="match status" value="1"/>
</dbReference>
<dbReference type="GO" id="GO:0016791">
    <property type="term" value="F:phosphatase activity"/>
    <property type="evidence" value="ECO:0007669"/>
    <property type="project" value="TreeGrafter"/>
</dbReference>
<keyword evidence="3" id="KW-0460">Magnesium</keyword>
<keyword evidence="2 4" id="KW-0378">Hydrolase</keyword>
<dbReference type="RefSeq" id="WP_185137575.1">
    <property type="nucleotide sequence ID" value="NZ_JACJVR010000076.1"/>
</dbReference>
<dbReference type="SUPFAM" id="SSF56784">
    <property type="entry name" value="HAD-like"/>
    <property type="match status" value="1"/>
</dbReference>
<protein>
    <submittedName>
        <fullName evidence="4">HAD family hydrolase</fullName>
    </submittedName>
</protein>
<dbReference type="Gene3D" id="3.40.50.1000">
    <property type="entry name" value="HAD superfamily/HAD-like"/>
    <property type="match status" value="1"/>
</dbReference>
<evidence type="ECO:0000313" key="5">
    <source>
        <dbReference type="Proteomes" id="UP000553776"/>
    </source>
</evidence>
<proteinExistence type="predicted"/>
<evidence type="ECO:0000256" key="1">
    <source>
        <dbReference type="ARBA" id="ARBA00022723"/>
    </source>
</evidence>
<evidence type="ECO:0000256" key="3">
    <source>
        <dbReference type="ARBA" id="ARBA00022842"/>
    </source>
</evidence>
<evidence type="ECO:0000313" key="4">
    <source>
        <dbReference type="EMBL" id="MBB6693590.1"/>
    </source>
</evidence>
<name>A0A841U6H1_9BACL</name>
<reference evidence="4 5" key="1">
    <citation type="submission" date="2020-08" db="EMBL/GenBank/DDBJ databases">
        <title>Cohnella phylogeny.</title>
        <authorList>
            <person name="Dunlap C."/>
        </authorList>
    </citation>
    <scope>NUCLEOTIDE SEQUENCE [LARGE SCALE GENOMIC DNA]</scope>
    <source>
        <strain evidence="4 5">DSM 25239</strain>
    </source>
</reference>
<dbReference type="InterPro" id="IPR023198">
    <property type="entry name" value="PGP-like_dom2"/>
</dbReference>
<keyword evidence="1" id="KW-0479">Metal-binding</keyword>
<accession>A0A841U6H1</accession>
<dbReference type="PANTHER" id="PTHR46470:SF2">
    <property type="entry name" value="GLYCERALDEHYDE 3-PHOSPHATE PHOSPHATASE"/>
    <property type="match status" value="1"/>
</dbReference>
<keyword evidence="5" id="KW-1185">Reference proteome</keyword>
<dbReference type="PANTHER" id="PTHR46470">
    <property type="entry name" value="N-ACYLNEURAMINATE-9-PHOSPHATASE"/>
    <property type="match status" value="1"/>
</dbReference>
<dbReference type="InterPro" id="IPR023214">
    <property type="entry name" value="HAD_sf"/>
</dbReference>
<evidence type="ECO:0000256" key="2">
    <source>
        <dbReference type="ARBA" id="ARBA00022801"/>
    </source>
</evidence>
<dbReference type="EMBL" id="JACJVR010000076">
    <property type="protein sequence ID" value="MBB6693590.1"/>
    <property type="molecule type" value="Genomic_DNA"/>
</dbReference>
<dbReference type="AlphaFoldDB" id="A0A841U6H1"/>
<dbReference type="Pfam" id="PF00702">
    <property type="entry name" value="Hydrolase"/>
    <property type="match status" value="1"/>
</dbReference>
<dbReference type="InterPro" id="IPR051400">
    <property type="entry name" value="HAD-like_hydrolase"/>
</dbReference>
<dbReference type="InterPro" id="IPR036412">
    <property type="entry name" value="HAD-like_sf"/>
</dbReference>
<dbReference type="SFLD" id="SFLDS00003">
    <property type="entry name" value="Haloacid_Dehalogenase"/>
    <property type="match status" value="1"/>
</dbReference>
<gene>
    <name evidence="4" type="ORF">H7B90_19535</name>
</gene>
<organism evidence="4 5">
    <name type="scientific">Cohnella xylanilytica</name>
    <dbReference type="NCBI Taxonomy" id="557555"/>
    <lineage>
        <taxon>Bacteria</taxon>
        <taxon>Bacillati</taxon>
        <taxon>Bacillota</taxon>
        <taxon>Bacilli</taxon>
        <taxon>Bacillales</taxon>
        <taxon>Paenibacillaceae</taxon>
        <taxon>Cohnella</taxon>
    </lineage>
</organism>
<dbReference type="SFLD" id="SFLDG01129">
    <property type="entry name" value="C1.5:_HAD__Beta-PGM__Phosphata"/>
    <property type="match status" value="1"/>
</dbReference>
<sequence>MKQSILFDLDDTLIYCNKYFNLVLDQFADLMTEWFAPLAATRESIIDKHTEIDIAGVKIFGFQFDHFPRSFVDTYRYFGDLLGRPGSKDEEKRLWELGMSVYDHEVEPYPFMEETLETLTLQGHRLHLYTGGDPAIQRRKIERMNLERFFQDRIYVRVHKNTDALKEILREGRFDADRTWMIGNSLRTDVLPAVECGIHAIHMKREQEWTYNLLTIETPPRGALLTLTALSEVPPAIDDYLGIAKEPGV</sequence>
<dbReference type="GO" id="GO:0046872">
    <property type="term" value="F:metal ion binding"/>
    <property type="evidence" value="ECO:0007669"/>
    <property type="project" value="UniProtKB-KW"/>
</dbReference>